<evidence type="ECO:0000256" key="2">
    <source>
        <dbReference type="ARBA" id="ARBA00022692"/>
    </source>
</evidence>
<reference evidence="8" key="1">
    <citation type="journal article" date="2013" name="Genome Announc.">
        <title>Draft genome sequence of the grapevine dieback fungus Eutypa lata UCR-EL1.</title>
        <authorList>
            <person name="Blanco-Ulate B."/>
            <person name="Rolshausen P.E."/>
            <person name="Cantu D."/>
        </authorList>
    </citation>
    <scope>NUCLEOTIDE SEQUENCE [LARGE SCALE GENOMIC DNA]</scope>
    <source>
        <strain evidence="8">UCR-EL1</strain>
    </source>
</reference>
<feature type="transmembrane region" description="Helical" evidence="6">
    <location>
        <begin position="483"/>
        <end position="501"/>
    </location>
</feature>
<feature type="compositionally biased region" description="Low complexity" evidence="5">
    <location>
        <begin position="279"/>
        <end position="294"/>
    </location>
</feature>
<dbReference type="PANTHER" id="PTHR23502">
    <property type="entry name" value="MAJOR FACILITATOR SUPERFAMILY"/>
    <property type="match status" value="1"/>
</dbReference>
<feature type="transmembrane region" description="Helical" evidence="6">
    <location>
        <begin position="513"/>
        <end position="535"/>
    </location>
</feature>
<feature type="transmembrane region" description="Helical" evidence="6">
    <location>
        <begin position="188"/>
        <end position="209"/>
    </location>
</feature>
<dbReference type="OrthoDB" id="5215911at2759"/>
<dbReference type="PANTHER" id="PTHR23502:SF30">
    <property type="entry name" value="TRANSPORTER, PUTATIVE (AFU_ORTHOLOGUE AFUA_8G04702)-RELATED"/>
    <property type="match status" value="1"/>
</dbReference>
<dbReference type="Proteomes" id="UP000012174">
    <property type="component" value="Unassembled WGS sequence"/>
</dbReference>
<feature type="transmembrane region" description="Helical" evidence="6">
    <location>
        <begin position="329"/>
        <end position="355"/>
    </location>
</feature>
<feature type="transmembrane region" description="Helical" evidence="6">
    <location>
        <begin position="444"/>
        <end position="471"/>
    </location>
</feature>
<dbReference type="AlphaFoldDB" id="M7SW47"/>
<dbReference type="Pfam" id="PF07690">
    <property type="entry name" value="MFS_1"/>
    <property type="match status" value="1"/>
</dbReference>
<feature type="transmembrane region" description="Helical" evidence="6">
    <location>
        <begin position="63"/>
        <end position="84"/>
    </location>
</feature>
<evidence type="ECO:0000256" key="1">
    <source>
        <dbReference type="ARBA" id="ARBA00004141"/>
    </source>
</evidence>
<keyword evidence="2 6" id="KW-0812">Transmembrane</keyword>
<protein>
    <submittedName>
        <fullName evidence="7">Putative mfs transporter protein</fullName>
    </submittedName>
</protein>
<dbReference type="Gene3D" id="1.20.1250.20">
    <property type="entry name" value="MFS general substrate transporter like domains"/>
    <property type="match status" value="1"/>
</dbReference>
<dbReference type="SUPFAM" id="SSF103473">
    <property type="entry name" value="MFS general substrate transporter"/>
    <property type="match status" value="1"/>
</dbReference>
<dbReference type="GO" id="GO:0022857">
    <property type="term" value="F:transmembrane transporter activity"/>
    <property type="evidence" value="ECO:0007669"/>
    <property type="project" value="InterPro"/>
</dbReference>
<sequence>MATPRVAICTDVPGTIHLLNPTSSDGITDAGTSNQQEQLVLQPRPSRDPEDPLNWTRRRKFRALAMVYLYVFSIGIAACVQYSVLPQISADTAISLGELNLGTGLMFLFLGWGCLAWQPLALAYGRRGVYVASAALSIVPMVWATYSEGAGQWYAHRSLLGALAASVESLPEVSVPDLFFAHERGNYMAVYVFVVFGSNYLAPFFAGFINDRAGWRWTMHFGSLVLAVCAVLLFFFMEETMYFRNDVEGEHEVEGGGVEEAAKVKNKKEDESSATAHAARPSDASSSSSSTPSPETYPPPRSYTTKLKLFVLWERRPTRKQALLKTWRALQICVYFPTIVWAGLLYGTNLAWYNVLNATMSPLLGAAPYGFSPTMIGVAYLSPFVFAALGGLWAGRASDALMMRLVRRNAGVREPEQRLWALSVSGLLCAAGLVLWGVGASRGVHFMGLVVGCGLATLGSVCAGAIALAYAVDCFKDISGESVITIIVIRNTIGFAFNYAIDPWIRSMGLQNCFISAGLISLVCTWSFLLMTFFGKKLRVMSAERYWRYVMEDLKTQEA</sequence>
<feature type="region of interest" description="Disordered" evidence="5">
    <location>
        <begin position="254"/>
        <end position="301"/>
    </location>
</feature>
<keyword evidence="4 6" id="KW-0472">Membrane</keyword>
<evidence type="ECO:0000256" key="4">
    <source>
        <dbReference type="ARBA" id="ARBA00023136"/>
    </source>
</evidence>
<dbReference type="KEGG" id="ela:UCREL1_2128"/>
<keyword evidence="3 6" id="KW-1133">Transmembrane helix</keyword>
<evidence type="ECO:0000313" key="8">
    <source>
        <dbReference type="Proteomes" id="UP000012174"/>
    </source>
</evidence>
<dbReference type="GO" id="GO:0005886">
    <property type="term" value="C:plasma membrane"/>
    <property type="evidence" value="ECO:0007669"/>
    <property type="project" value="TreeGrafter"/>
</dbReference>
<accession>M7SW47</accession>
<keyword evidence="8" id="KW-1185">Reference proteome</keyword>
<evidence type="ECO:0000256" key="5">
    <source>
        <dbReference type="SAM" id="MobiDB-lite"/>
    </source>
</evidence>
<dbReference type="InterPro" id="IPR011701">
    <property type="entry name" value="MFS"/>
</dbReference>
<gene>
    <name evidence="7" type="ORF">UCREL1_2128</name>
</gene>
<dbReference type="eggNOG" id="KOG0255">
    <property type="taxonomic scope" value="Eukaryota"/>
</dbReference>
<dbReference type="InterPro" id="IPR036259">
    <property type="entry name" value="MFS_trans_sf"/>
</dbReference>
<organism evidence="7 8">
    <name type="scientific">Eutypa lata (strain UCR-EL1)</name>
    <name type="common">Grapevine dieback disease fungus</name>
    <name type="synonym">Eutypa armeniacae</name>
    <dbReference type="NCBI Taxonomy" id="1287681"/>
    <lineage>
        <taxon>Eukaryota</taxon>
        <taxon>Fungi</taxon>
        <taxon>Dikarya</taxon>
        <taxon>Ascomycota</taxon>
        <taxon>Pezizomycotina</taxon>
        <taxon>Sordariomycetes</taxon>
        <taxon>Xylariomycetidae</taxon>
        <taxon>Xylariales</taxon>
        <taxon>Diatrypaceae</taxon>
        <taxon>Eutypa</taxon>
    </lineage>
</organism>
<feature type="transmembrane region" description="Helical" evidence="6">
    <location>
        <begin position="215"/>
        <end position="236"/>
    </location>
</feature>
<feature type="transmembrane region" description="Helical" evidence="6">
    <location>
        <begin position="104"/>
        <end position="122"/>
    </location>
</feature>
<feature type="compositionally biased region" description="Polar residues" evidence="5">
    <location>
        <begin position="27"/>
        <end position="39"/>
    </location>
</feature>
<dbReference type="HOGENOM" id="CLU_008455_13_3_1"/>
<proteinExistence type="predicted"/>
<dbReference type="EMBL" id="KB705773">
    <property type="protein sequence ID" value="EMR70834.1"/>
    <property type="molecule type" value="Genomic_DNA"/>
</dbReference>
<dbReference type="OMA" id="YGITPWY"/>
<evidence type="ECO:0000256" key="3">
    <source>
        <dbReference type="ARBA" id="ARBA00022989"/>
    </source>
</evidence>
<feature type="region of interest" description="Disordered" evidence="5">
    <location>
        <begin position="27"/>
        <end position="52"/>
    </location>
</feature>
<comment type="subcellular location">
    <subcellularLocation>
        <location evidence="1">Membrane</location>
        <topology evidence="1">Multi-pass membrane protein</topology>
    </subcellularLocation>
</comment>
<name>M7SW47_EUTLA</name>
<evidence type="ECO:0000313" key="7">
    <source>
        <dbReference type="EMBL" id="EMR70834.1"/>
    </source>
</evidence>
<evidence type="ECO:0000256" key="6">
    <source>
        <dbReference type="SAM" id="Phobius"/>
    </source>
</evidence>
<feature type="compositionally biased region" description="Basic and acidic residues" evidence="5">
    <location>
        <begin position="254"/>
        <end position="271"/>
    </location>
</feature>
<feature type="transmembrane region" description="Helical" evidence="6">
    <location>
        <begin position="375"/>
        <end position="398"/>
    </location>
</feature>
<feature type="transmembrane region" description="Helical" evidence="6">
    <location>
        <begin position="419"/>
        <end position="438"/>
    </location>
</feature>